<dbReference type="PANTHER" id="PTHR45947:SF3">
    <property type="entry name" value="SULFOQUINOVOSYL TRANSFERASE SQD2"/>
    <property type="match status" value="1"/>
</dbReference>
<dbReference type="PANTHER" id="PTHR45947">
    <property type="entry name" value="SULFOQUINOVOSYL TRANSFERASE SQD2"/>
    <property type="match status" value="1"/>
</dbReference>
<feature type="domain" description="Glycosyltransferase subfamily 4-like N-terminal" evidence="2">
    <location>
        <begin position="20"/>
        <end position="179"/>
    </location>
</feature>
<dbReference type="InterPro" id="IPR050194">
    <property type="entry name" value="Glycosyltransferase_grp1"/>
</dbReference>
<sequence length="376" mass="42475">MKVLILAGWYPNHSNPMKGTFIREQALALHKAGLPVAVFYPFDEELKSGEMKEAREEGLQVYRANTVGEGNRFVGRFASYFRSIRMLERITNDVQPDLLHVHVGYPAGIIAYLFTRNHSIPYLITEHMSYLQDYVAKWQHRILLKRTFEHAQRVLPVSTALQKQFTSWGWNVKTKVVPNVVDTERFQLDRNASKEGVHLLFAGNMEATEVKGLQYLLPAFAQVLRNQRKDQPLHLDLVGDGAKRKDYEALAQKLGITDSVTFHGRVNPGEMPGFYQKADLLVLSSVKETFGCVLIEAMASGKPVLATACGGPQDIIKEKTGLLVPPESTEALAKGMQDMLASLQDFDEVKIRNYALNHYSPEAVARMLIEIYEEIR</sequence>
<dbReference type="SUPFAM" id="SSF53756">
    <property type="entry name" value="UDP-Glycosyltransferase/glycogen phosphorylase"/>
    <property type="match status" value="1"/>
</dbReference>
<keyword evidence="4" id="KW-1185">Reference proteome</keyword>
<name>W0EF03_9FIRM</name>
<dbReference type="Proteomes" id="UP000010847">
    <property type="component" value="Chromosome"/>
</dbReference>
<dbReference type="InterPro" id="IPR028098">
    <property type="entry name" value="Glyco_trans_4-like_N"/>
</dbReference>
<dbReference type="InterPro" id="IPR001296">
    <property type="entry name" value="Glyco_trans_1"/>
</dbReference>
<dbReference type="HOGENOM" id="CLU_009583_2_4_9"/>
<reference evidence="3 4" key="1">
    <citation type="submission" date="2013-12" db="EMBL/GenBank/DDBJ databases">
        <authorList>
            <consortium name="DOE Joint Genome Institute"/>
            <person name="Smidt H."/>
            <person name="Huntemann M."/>
            <person name="Han J."/>
            <person name="Chen A."/>
            <person name="Kyrpides N."/>
            <person name="Mavromatis K."/>
            <person name="Markowitz V."/>
            <person name="Palaniappan K."/>
            <person name="Ivanova N."/>
            <person name="Schaumberg A."/>
            <person name="Pati A."/>
            <person name="Liolios K."/>
            <person name="Nordberg H.P."/>
            <person name="Cantor M.N."/>
            <person name="Hua S.X."/>
            <person name="Woyke T."/>
        </authorList>
    </citation>
    <scope>NUCLEOTIDE SEQUENCE [LARGE SCALE GENOMIC DNA]</scope>
    <source>
        <strain evidence="4">DSM 15288</strain>
    </source>
</reference>
<dbReference type="Pfam" id="PF13579">
    <property type="entry name" value="Glyco_trans_4_4"/>
    <property type="match status" value="1"/>
</dbReference>
<dbReference type="GO" id="GO:0016787">
    <property type="term" value="F:hydrolase activity"/>
    <property type="evidence" value="ECO:0007669"/>
    <property type="project" value="UniProtKB-KW"/>
</dbReference>
<organism evidence="3 4">
    <name type="scientific">Desulfitobacterium metallireducens DSM 15288</name>
    <dbReference type="NCBI Taxonomy" id="871968"/>
    <lineage>
        <taxon>Bacteria</taxon>
        <taxon>Bacillati</taxon>
        <taxon>Bacillota</taxon>
        <taxon>Clostridia</taxon>
        <taxon>Eubacteriales</taxon>
        <taxon>Desulfitobacteriaceae</taxon>
        <taxon>Desulfitobacterium</taxon>
    </lineage>
</organism>
<dbReference type="AlphaFoldDB" id="W0EF03"/>
<dbReference type="eggNOG" id="COG0438">
    <property type="taxonomic scope" value="Bacteria"/>
</dbReference>
<gene>
    <name evidence="3" type="ORF">DESME_14490</name>
</gene>
<evidence type="ECO:0000259" key="1">
    <source>
        <dbReference type="Pfam" id="PF00534"/>
    </source>
</evidence>
<dbReference type="STRING" id="871968.DESME_14490"/>
<keyword evidence="3" id="KW-0378">Hydrolase</keyword>
<feature type="domain" description="Glycosyl transferase family 1" evidence="1">
    <location>
        <begin position="195"/>
        <end position="342"/>
    </location>
</feature>
<evidence type="ECO:0000259" key="2">
    <source>
        <dbReference type="Pfam" id="PF13579"/>
    </source>
</evidence>
<dbReference type="EMBL" id="CP007032">
    <property type="protein sequence ID" value="AHF08098.1"/>
    <property type="molecule type" value="Genomic_DNA"/>
</dbReference>
<evidence type="ECO:0000313" key="3">
    <source>
        <dbReference type="EMBL" id="AHF08098.1"/>
    </source>
</evidence>
<dbReference type="Gene3D" id="3.40.50.2000">
    <property type="entry name" value="Glycogen Phosphorylase B"/>
    <property type="match status" value="2"/>
</dbReference>
<protein>
    <submittedName>
        <fullName evidence="3">Glycoside hydrolase</fullName>
    </submittedName>
</protein>
<accession>W0EF03</accession>
<dbReference type="KEGG" id="dmt:DESME_14490"/>
<dbReference type="Pfam" id="PF00534">
    <property type="entry name" value="Glycos_transf_1"/>
    <property type="match status" value="1"/>
</dbReference>
<proteinExistence type="predicted"/>
<dbReference type="GO" id="GO:0016757">
    <property type="term" value="F:glycosyltransferase activity"/>
    <property type="evidence" value="ECO:0007669"/>
    <property type="project" value="InterPro"/>
</dbReference>
<evidence type="ECO:0000313" key="4">
    <source>
        <dbReference type="Proteomes" id="UP000010847"/>
    </source>
</evidence>